<dbReference type="EMBL" id="MHMV01000021">
    <property type="protein sequence ID" value="OGZ34500.1"/>
    <property type="molecule type" value="Genomic_DNA"/>
</dbReference>
<dbReference type="InterPro" id="IPR036597">
    <property type="entry name" value="Fido-like_dom_sf"/>
</dbReference>
<protein>
    <recommendedName>
        <fullName evidence="2">Fido domain-containing protein</fullName>
    </recommendedName>
</protein>
<sequence>MTKEISKPEDQIKDESVTNQSGTQSKVEDLSLDNKLRADRAEKAIEFLDRADCFEFTKDLMNDKTEMNFEQFKDFLIRINGIVRNIPIKKRYIDGQNVQLTGFVENALVPKHEDKEELLKYAFEFLKDIKKEDWKYLMPAVINAVHLFKDGNGRTSRTIYQLFKNYGSKEQFQTELRKALGGLGRYDTPDISPRFGKHYLVKFILEKNGWEIKEWMIPEKYKDAVPIRVASTEFRRINLEDPNYKNIKKFSNILESDWGYIMTSLYESIGEKIKDLITKKYKDNEMISPEKMVTELNYEDWQQIFNRYYEFKKEEIKLLIHGFISPDSVKLNDQELNFRDYFIKEIEDDYDRNKLFQ</sequence>
<dbReference type="Gene3D" id="1.10.3290.10">
    <property type="entry name" value="Fido-like domain"/>
    <property type="match status" value="1"/>
</dbReference>
<dbReference type="AlphaFoldDB" id="A0A1G2FA51"/>
<organism evidence="3 4">
    <name type="scientific">Candidatus Portnoybacteria bacterium RBG_13_41_18</name>
    <dbReference type="NCBI Taxonomy" id="1801991"/>
    <lineage>
        <taxon>Bacteria</taxon>
        <taxon>Candidatus Portnoyibacteriota</taxon>
    </lineage>
</organism>
<feature type="compositionally biased region" description="Basic and acidic residues" evidence="1">
    <location>
        <begin position="1"/>
        <end position="16"/>
    </location>
</feature>
<name>A0A1G2FA51_9BACT</name>
<evidence type="ECO:0000256" key="1">
    <source>
        <dbReference type="SAM" id="MobiDB-lite"/>
    </source>
</evidence>
<comment type="caution">
    <text evidence="3">The sequence shown here is derived from an EMBL/GenBank/DDBJ whole genome shotgun (WGS) entry which is preliminary data.</text>
</comment>
<gene>
    <name evidence="3" type="ORF">A2174_02710</name>
</gene>
<dbReference type="Proteomes" id="UP000177725">
    <property type="component" value="Unassembled WGS sequence"/>
</dbReference>
<reference evidence="3 4" key="1">
    <citation type="journal article" date="2016" name="Nat. Commun.">
        <title>Thousands of microbial genomes shed light on interconnected biogeochemical processes in an aquifer system.</title>
        <authorList>
            <person name="Anantharaman K."/>
            <person name="Brown C.T."/>
            <person name="Hug L.A."/>
            <person name="Sharon I."/>
            <person name="Castelle C.J."/>
            <person name="Probst A.J."/>
            <person name="Thomas B.C."/>
            <person name="Singh A."/>
            <person name="Wilkins M.J."/>
            <person name="Karaoz U."/>
            <person name="Brodie E.L."/>
            <person name="Williams K.H."/>
            <person name="Hubbard S.S."/>
            <person name="Banfield J.F."/>
        </authorList>
    </citation>
    <scope>NUCLEOTIDE SEQUENCE [LARGE SCALE GENOMIC DNA]</scope>
</reference>
<feature type="domain" description="Fido" evidence="2">
    <location>
        <begin position="56"/>
        <end position="206"/>
    </location>
</feature>
<dbReference type="SUPFAM" id="SSF140931">
    <property type="entry name" value="Fic-like"/>
    <property type="match status" value="1"/>
</dbReference>
<dbReference type="PROSITE" id="PS51459">
    <property type="entry name" value="FIDO"/>
    <property type="match status" value="1"/>
</dbReference>
<accession>A0A1G2FA51</accession>
<evidence type="ECO:0000313" key="4">
    <source>
        <dbReference type="Proteomes" id="UP000177725"/>
    </source>
</evidence>
<evidence type="ECO:0000313" key="3">
    <source>
        <dbReference type="EMBL" id="OGZ34500.1"/>
    </source>
</evidence>
<proteinExistence type="predicted"/>
<evidence type="ECO:0000259" key="2">
    <source>
        <dbReference type="PROSITE" id="PS51459"/>
    </source>
</evidence>
<feature type="region of interest" description="Disordered" evidence="1">
    <location>
        <begin position="1"/>
        <end position="28"/>
    </location>
</feature>
<dbReference type="InterPro" id="IPR003812">
    <property type="entry name" value="Fido"/>
</dbReference>